<proteinExistence type="predicted"/>
<name>A0A1R3IS16_COCAP</name>
<reference evidence="2 3" key="1">
    <citation type="submission" date="2013-09" db="EMBL/GenBank/DDBJ databases">
        <title>Corchorus capsularis genome sequencing.</title>
        <authorList>
            <person name="Alam M."/>
            <person name="Haque M.S."/>
            <person name="Islam M.S."/>
            <person name="Emdad E.M."/>
            <person name="Islam M.M."/>
            <person name="Ahmed B."/>
            <person name="Halim A."/>
            <person name="Hossen Q.M.M."/>
            <person name="Hossain M.Z."/>
            <person name="Ahmed R."/>
            <person name="Khan M.M."/>
            <person name="Islam R."/>
            <person name="Rashid M.M."/>
            <person name="Khan S.A."/>
            <person name="Rahman M.S."/>
            <person name="Alam M."/>
        </authorList>
    </citation>
    <scope>NUCLEOTIDE SEQUENCE [LARGE SCALE GENOMIC DNA]</scope>
    <source>
        <strain evidence="3">cv. CVL-1</strain>
        <tissue evidence="2">Whole seedling</tissue>
    </source>
</reference>
<evidence type="ECO:0000313" key="2">
    <source>
        <dbReference type="EMBL" id="OMO85385.1"/>
    </source>
</evidence>
<dbReference type="Gramene" id="OMO85385">
    <property type="protein sequence ID" value="OMO85385"/>
    <property type="gene ID" value="CCACVL1_10210"/>
</dbReference>
<dbReference type="EMBL" id="AWWV01009604">
    <property type="protein sequence ID" value="OMO85385.1"/>
    <property type="molecule type" value="Genomic_DNA"/>
</dbReference>
<organism evidence="2 3">
    <name type="scientific">Corchorus capsularis</name>
    <name type="common">Jute</name>
    <dbReference type="NCBI Taxonomy" id="210143"/>
    <lineage>
        <taxon>Eukaryota</taxon>
        <taxon>Viridiplantae</taxon>
        <taxon>Streptophyta</taxon>
        <taxon>Embryophyta</taxon>
        <taxon>Tracheophyta</taxon>
        <taxon>Spermatophyta</taxon>
        <taxon>Magnoliopsida</taxon>
        <taxon>eudicotyledons</taxon>
        <taxon>Gunneridae</taxon>
        <taxon>Pentapetalae</taxon>
        <taxon>rosids</taxon>
        <taxon>malvids</taxon>
        <taxon>Malvales</taxon>
        <taxon>Malvaceae</taxon>
        <taxon>Grewioideae</taxon>
        <taxon>Apeibeae</taxon>
        <taxon>Corchorus</taxon>
    </lineage>
</organism>
<feature type="region of interest" description="Disordered" evidence="1">
    <location>
        <begin position="22"/>
        <end position="45"/>
    </location>
</feature>
<evidence type="ECO:0000313" key="3">
    <source>
        <dbReference type="Proteomes" id="UP000188268"/>
    </source>
</evidence>
<gene>
    <name evidence="2" type="ORF">CCACVL1_10210</name>
</gene>
<sequence length="45" mass="5210">MTKEQLDFWFFGIWSVPIEAKRPSKDGYGAKSGRRPGDLLPSRKR</sequence>
<dbReference type="Proteomes" id="UP000188268">
    <property type="component" value="Unassembled WGS sequence"/>
</dbReference>
<comment type="caution">
    <text evidence="2">The sequence shown here is derived from an EMBL/GenBank/DDBJ whole genome shotgun (WGS) entry which is preliminary data.</text>
</comment>
<protein>
    <submittedName>
        <fullName evidence="2">Uncharacterized protein</fullName>
    </submittedName>
</protein>
<keyword evidence="3" id="KW-1185">Reference proteome</keyword>
<dbReference type="AlphaFoldDB" id="A0A1R3IS16"/>
<evidence type="ECO:0000256" key="1">
    <source>
        <dbReference type="SAM" id="MobiDB-lite"/>
    </source>
</evidence>
<accession>A0A1R3IS16</accession>